<feature type="domain" description="EF-hand" evidence="4">
    <location>
        <begin position="150"/>
        <end position="185"/>
    </location>
</feature>
<dbReference type="CDD" id="cd00051">
    <property type="entry name" value="EFh"/>
    <property type="match status" value="1"/>
</dbReference>
<comment type="caution">
    <text evidence="5">The sequence shown here is derived from an EMBL/GenBank/DDBJ whole genome shotgun (WGS) entry which is preliminary data.</text>
</comment>
<evidence type="ECO:0000256" key="2">
    <source>
        <dbReference type="ARBA" id="ARBA00022737"/>
    </source>
</evidence>
<dbReference type="AlphaFoldDB" id="A0AAD3RZS8"/>
<dbReference type="FunFam" id="1.10.238.10:FF:000003">
    <property type="entry name" value="Calmodulin A"/>
    <property type="match status" value="1"/>
</dbReference>
<evidence type="ECO:0000313" key="5">
    <source>
        <dbReference type="EMBL" id="GMH01735.1"/>
    </source>
</evidence>
<feature type="domain" description="EF-hand" evidence="4">
    <location>
        <begin position="111"/>
        <end position="146"/>
    </location>
</feature>
<dbReference type="SMART" id="SM00054">
    <property type="entry name" value="EFh"/>
    <property type="match status" value="2"/>
</dbReference>
<dbReference type="SUPFAM" id="SSF47473">
    <property type="entry name" value="EF-hand"/>
    <property type="match status" value="1"/>
</dbReference>
<evidence type="ECO:0000256" key="3">
    <source>
        <dbReference type="ARBA" id="ARBA00022837"/>
    </source>
</evidence>
<dbReference type="EMBL" id="BSYO01000003">
    <property type="protein sequence ID" value="GMH01735.1"/>
    <property type="molecule type" value="Genomic_DNA"/>
</dbReference>
<evidence type="ECO:0000256" key="1">
    <source>
        <dbReference type="ARBA" id="ARBA00022723"/>
    </source>
</evidence>
<dbReference type="Pfam" id="PF13499">
    <property type="entry name" value="EF-hand_7"/>
    <property type="match status" value="1"/>
</dbReference>
<keyword evidence="2" id="KW-0677">Repeat</keyword>
<dbReference type="InterPro" id="IPR039647">
    <property type="entry name" value="EF_hand_pair_protein_CML-like"/>
</dbReference>
<proteinExistence type="predicted"/>
<dbReference type="PANTHER" id="PTHR10891">
    <property type="entry name" value="EF-HAND CALCIUM-BINDING DOMAIN CONTAINING PROTEIN"/>
    <property type="match status" value="1"/>
</dbReference>
<sequence length="186" mass="21299">MRMKKANNTWSGFFSLSDFSHWYVKILCFLSSLVSSVFPKSKFWDSIFTAEEPWIRQLRLVATEDQAPVINRAELKMVMCRLGICCDDQAAVEGGQVGADEVTCFFEVEEPSFEEIREAFDVFDQNRDGFIDSLELHSVLCNLGLMKLGLEVERCGKMISAFDKNGDGLMDFDDFLKFMEKCLCNF</sequence>
<evidence type="ECO:0000313" key="6">
    <source>
        <dbReference type="Proteomes" id="UP001279734"/>
    </source>
</evidence>
<keyword evidence="1" id="KW-0479">Metal-binding</keyword>
<dbReference type="Gene3D" id="1.10.238.10">
    <property type="entry name" value="EF-hand"/>
    <property type="match status" value="1"/>
</dbReference>
<reference evidence="5" key="1">
    <citation type="submission" date="2023-05" db="EMBL/GenBank/DDBJ databases">
        <title>Nepenthes gracilis genome sequencing.</title>
        <authorList>
            <person name="Fukushima K."/>
        </authorList>
    </citation>
    <scope>NUCLEOTIDE SEQUENCE</scope>
    <source>
        <strain evidence="5">SING2019-196</strain>
    </source>
</reference>
<dbReference type="GO" id="GO:0005509">
    <property type="term" value="F:calcium ion binding"/>
    <property type="evidence" value="ECO:0007669"/>
    <property type="project" value="InterPro"/>
</dbReference>
<dbReference type="PROSITE" id="PS00018">
    <property type="entry name" value="EF_HAND_1"/>
    <property type="match status" value="2"/>
</dbReference>
<organism evidence="5 6">
    <name type="scientific">Nepenthes gracilis</name>
    <name type="common">Slender pitcher plant</name>
    <dbReference type="NCBI Taxonomy" id="150966"/>
    <lineage>
        <taxon>Eukaryota</taxon>
        <taxon>Viridiplantae</taxon>
        <taxon>Streptophyta</taxon>
        <taxon>Embryophyta</taxon>
        <taxon>Tracheophyta</taxon>
        <taxon>Spermatophyta</taxon>
        <taxon>Magnoliopsida</taxon>
        <taxon>eudicotyledons</taxon>
        <taxon>Gunneridae</taxon>
        <taxon>Pentapetalae</taxon>
        <taxon>Caryophyllales</taxon>
        <taxon>Nepenthaceae</taxon>
        <taxon>Nepenthes</taxon>
    </lineage>
</organism>
<dbReference type="InterPro" id="IPR002048">
    <property type="entry name" value="EF_hand_dom"/>
</dbReference>
<keyword evidence="6" id="KW-1185">Reference proteome</keyword>
<keyword evidence="3" id="KW-0106">Calcium</keyword>
<dbReference type="PROSITE" id="PS50222">
    <property type="entry name" value="EF_HAND_2"/>
    <property type="match status" value="2"/>
</dbReference>
<dbReference type="InterPro" id="IPR018247">
    <property type="entry name" value="EF_Hand_1_Ca_BS"/>
</dbReference>
<gene>
    <name evidence="5" type="ORF">Nepgr_003574</name>
</gene>
<accession>A0AAD3RZS8</accession>
<dbReference type="Proteomes" id="UP001279734">
    <property type="component" value="Unassembled WGS sequence"/>
</dbReference>
<evidence type="ECO:0000259" key="4">
    <source>
        <dbReference type="PROSITE" id="PS50222"/>
    </source>
</evidence>
<name>A0AAD3RZS8_NEPGR</name>
<protein>
    <recommendedName>
        <fullName evidence="4">EF-hand domain-containing protein</fullName>
    </recommendedName>
</protein>
<dbReference type="InterPro" id="IPR011992">
    <property type="entry name" value="EF-hand-dom_pair"/>
</dbReference>